<dbReference type="PANTHER" id="PTHR34216:SF7">
    <property type="entry name" value="POLY-BETA-1,6-N-ACETYL-D-GLUCOSAMINE N-DEACETYLASE"/>
    <property type="match status" value="1"/>
</dbReference>
<evidence type="ECO:0000313" key="4">
    <source>
        <dbReference type="Proteomes" id="UP000005234"/>
    </source>
</evidence>
<dbReference type="KEGG" id="fau:Fraau_0487"/>
<gene>
    <name evidence="3" type="ordered locus">Fraau_0487</name>
</gene>
<keyword evidence="3" id="KW-0378">Hydrolase</keyword>
<keyword evidence="3" id="KW-0326">Glycosidase</keyword>
<dbReference type="GO" id="GO:0016798">
    <property type="term" value="F:hydrolase activity, acting on glycosyl bonds"/>
    <property type="evidence" value="ECO:0007669"/>
    <property type="project" value="UniProtKB-KW"/>
</dbReference>
<dbReference type="GO" id="GO:0045493">
    <property type="term" value="P:xylan catabolic process"/>
    <property type="evidence" value="ECO:0007669"/>
    <property type="project" value="UniProtKB-KW"/>
</dbReference>
<sequence length="244" mass="27552">MSSRPVPILMYHNIARVPREIERYRSLYVSPARFARQMSLLHGLGYRGLSMRDAMPHLRGEKAGKVVVITLDDGYADNLESALPVLQRHGFTATCYVVSSRVGQYNRWDASKLGICKPLMSPAQLQEWTAAGQEVGAHTRSHPHLTRCNDSELRDEVLGSRAELEDLLGQPVTQFCYPYGDHDPRVVQAAIEAGYHAATTTRRGRARPSGSPGLWELPRIQIARHHLLPQFAWRSLSGYEDRRR</sequence>
<dbReference type="HOGENOM" id="CLU_030024_5_2_6"/>
<accession>H8L4E1</accession>
<keyword evidence="3" id="KW-0119">Carbohydrate metabolism</keyword>
<dbReference type="eggNOG" id="COG0726">
    <property type="taxonomic scope" value="Bacteria"/>
</dbReference>
<dbReference type="InterPro" id="IPR051398">
    <property type="entry name" value="Polysacch_Deacetylase"/>
</dbReference>
<keyword evidence="3" id="KW-0858">Xylan degradation</keyword>
<dbReference type="CDD" id="cd10918">
    <property type="entry name" value="CE4_NodB_like_5s_6s"/>
    <property type="match status" value="1"/>
</dbReference>
<name>H8L4E1_FRAAD</name>
<dbReference type="Gene3D" id="3.20.20.370">
    <property type="entry name" value="Glycoside hydrolase/deacetylase"/>
    <property type="match status" value="1"/>
</dbReference>
<evidence type="ECO:0000313" key="3">
    <source>
        <dbReference type="EMBL" id="AFC84974.1"/>
    </source>
</evidence>
<dbReference type="Pfam" id="PF01522">
    <property type="entry name" value="Polysacc_deac_1"/>
    <property type="match status" value="1"/>
</dbReference>
<dbReference type="AlphaFoldDB" id="H8L4E1"/>
<organism evidence="3 4">
    <name type="scientific">Frateuria aurantia (strain ATCC 33424 / DSM 6220 / KCTC 2777 / LMG 1558 / NBRC 3245 / NCIMB 13370)</name>
    <name type="common">Acetobacter aurantius</name>
    <dbReference type="NCBI Taxonomy" id="767434"/>
    <lineage>
        <taxon>Bacteria</taxon>
        <taxon>Pseudomonadati</taxon>
        <taxon>Pseudomonadota</taxon>
        <taxon>Gammaproteobacteria</taxon>
        <taxon>Lysobacterales</taxon>
        <taxon>Rhodanobacteraceae</taxon>
        <taxon>Frateuria</taxon>
    </lineage>
</organism>
<feature type="domain" description="NodB homology" evidence="2">
    <location>
        <begin position="65"/>
        <end position="244"/>
    </location>
</feature>
<dbReference type="PANTHER" id="PTHR34216">
    <property type="match status" value="1"/>
</dbReference>
<dbReference type="InterPro" id="IPR002509">
    <property type="entry name" value="NODB_dom"/>
</dbReference>
<dbReference type="SUPFAM" id="SSF88713">
    <property type="entry name" value="Glycoside hydrolase/deacetylase"/>
    <property type="match status" value="1"/>
</dbReference>
<dbReference type="Proteomes" id="UP000005234">
    <property type="component" value="Chromosome"/>
</dbReference>
<dbReference type="InterPro" id="IPR011330">
    <property type="entry name" value="Glyco_hydro/deAcase_b/a-brl"/>
</dbReference>
<protein>
    <submittedName>
        <fullName evidence="3">Putative xylanase/chitin deacetylase</fullName>
    </submittedName>
</protein>
<evidence type="ECO:0000256" key="1">
    <source>
        <dbReference type="ARBA" id="ARBA00022729"/>
    </source>
</evidence>
<dbReference type="GO" id="GO:0016810">
    <property type="term" value="F:hydrolase activity, acting on carbon-nitrogen (but not peptide) bonds"/>
    <property type="evidence" value="ECO:0007669"/>
    <property type="project" value="InterPro"/>
</dbReference>
<dbReference type="STRING" id="767434.Fraau_0487"/>
<keyword evidence="4" id="KW-1185">Reference proteome</keyword>
<proteinExistence type="predicted"/>
<keyword evidence="1" id="KW-0732">Signal</keyword>
<keyword evidence="3" id="KW-0624">Polysaccharide degradation</keyword>
<dbReference type="EMBL" id="CP003350">
    <property type="protein sequence ID" value="AFC84974.1"/>
    <property type="molecule type" value="Genomic_DNA"/>
</dbReference>
<dbReference type="PROSITE" id="PS51677">
    <property type="entry name" value="NODB"/>
    <property type="match status" value="1"/>
</dbReference>
<reference evidence="3" key="1">
    <citation type="submission" date="2012-02" db="EMBL/GenBank/DDBJ databases">
        <title>The complete genome of Frateuria aurantia DSM 6220.</title>
        <authorList>
            <consortium name="US DOE Joint Genome Institute (JGI-PGF)"/>
            <person name="Lucas S."/>
            <person name="Copeland A."/>
            <person name="Lapidus A."/>
            <person name="Glavina del Rio T."/>
            <person name="Dalin E."/>
            <person name="Tice H."/>
            <person name="Bruce D."/>
            <person name="Goodwin L."/>
            <person name="Pitluck S."/>
            <person name="Peters L."/>
            <person name="Ovchinnikova G."/>
            <person name="Teshima H."/>
            <person name="Kyrpides N."/>
            <person name="Mavromatis K."/>
            <person name="Ivanova N."/>
            <person name="Brettin T."/>
            <person name="Detter J.C."/>
            <person name="Han C."/>
            <person name="Larimer F."/>
            <person name="Land M."/>
            <person name="Hauser L."/>
            <person name="Markowitz V."/>
            <person name="Cheng J.-F."/>
            <person name="Hugenholtz P."/>
            <person name="Woyke T."/>
            <person name="Wu D."/>
            <person name="Brambilla E."/>
            <person name="Klenk H.-P."/>
            <person name="Eisen J.A."/>
        </authorList>
    </citation>
    <scope>NUCLEOTIDE SEQUENCE</scope>
    <source>
        <strain evidence="3">DSM 6220</strain>
    </source>
</reference>
<evidence type="ECO:0000259" key="2">
    <source>
        <dbReference type="PROSITE" id="PS51677"/>
    </source>
</evidence>